<dbReference type="InterPro" id="IPR036097">
    <property type="entry name" value="HisK_dim/P_sf"/>
</dbReference>
<evidence type="ECO:0000256" key="5">
    <source>
        <dbReference type="ARBA" id="ARBA00022777"/>
    </source>
</evidence>
<dbReference type="CDD" id="cd17546">
    <property type="entry name" value="REC_hyHK_CKI1_RcsC-like"/>
    <property type="match status" value="1"/>
</dbReference>
<dbReference type="InterPro" id="IPR001789">
    <property type="entry name" value="Sig_transdc_resp-reg_receiver"/>
</dbReference>
<evidence type="ECO:0000256" key="6">
    <source>
        <dbReference type="PROSITE-ProRule" id="PRU00169"/>
    </source>
</evidence>
<dbReference type="SUPFAM" id="SSF52172">
    <property type="entry name" value="CheY-like"/>
    <property type="match status" value="1"/>
</dbReference>
<keyword evidence="7" id="KW-0472">Membrane</keyword>
<dbReference type="InterPro" id="IPR003594">
    <property type="entry name" value="HATPase_dom"/>
</dbReference>
<dbReference type="PANTHER" id="PTHR43047">
    <property type="entry name" value="TWO-COMPONENT HISTIDINE PROTEIN KINASE"/>
    <property type="match status" value="1"/>
</dbReference>
<comment type="caution">
    <text evidence="10">The sequence shown here is derived from an EMBL/GenBank/DDBJ whole genome shotgun (WGS) entry which is preliminary data.</text>
</comment>
<dbReference type="CDD" id="cd00082">
    <property type="entry name" value="HisKA"/>
    <property type="match status" value="1"/>
</dbReference>
<evidence type="ECO:0000259" key="9">
    <source>
        <dbReference type="PROSITE" id="PS50110"/>
    </source>
</evidence>
<dbReference type="PROSITE" id="PS50110">
    <property type="entry name" value="RESPONSE_REGULATORY"/>
    <property type="match status" value="1"/>
</dbReference>
<dbReference type="EMBL" id="VWXC01000017">
    <property type="protein sequence ID" value="NIG21008.1"/>
    <property type="molecule type" value="Genomic_DNA"/>
</dbReference>
<dbReference type="Gene3D" id="3.40.190.10">
    <property type="entry name" value="Periplasmic binding protein-like II"/>
    <property type="match status" value="2"/>
</dbReference>
<keyword evidence="3 6" id="KW-0597">Phosphoprotein</keyword>
<comment type="catalytic activity">
    <reaction evidence="1">
        <text>ATP + protein L-histidine = ADP + protein N-phospho-L-histidine.</text>
        <dbReference type="EC" id="2.7.13.3"/>
    </reaction>
</comment>
<evidence type="ECO:0000256" key="3">
    <source>
        <dbReference type="ARBA" id="ARBA00022553"/>
    </source>
</evidence>
<dbReference type="InterPro" id="IPR001638">
    <property type="entry name" value="Solute-binding_3/MltF_N"/>
</dbReference>
<dbReference type="SUPFAM" id="SSF53850">
    <property type="entry name" value="Periplasmic binding protein-like II"/>
    <property type="match status" value="1"/>
</dbReference>
<dbReference type="RefSeq" id="WP_166935318.1">
    <property type="nucleotide sequence ID" value="NZ_VWXC01000017.1"/>
</dbReference>
<dbReference type="SMART" id="SM00387">
    <property type="entry name" value="HATPase_c"/>
    <property type="match status" value="1"/>
</dbReference>
<feature type="domain" description="Histidine kinase" evidence="8">
    <location>
        <begin position="415"/>
        <end position="635"/>
    </location>
</feature>
<keyword evidence="11" id="KW-1185">Reference proteome</keyword>
<dbReference type="PANTHER" id="PTHR43047:SF72">
    <property type="entry name" value="OSMOSENSING HISTIDINE PROTEIN KINASE SLN1"/>
    <property type="match status" value="1"/>
</dbReference>
<evidence type="ECO:0000256" key="1">
    <source>
        <dbReference type="ARBA" id="ARBA00000085"/>
    </source>
</evidence>
<gene>
    <name evidence="10" type="ORF">F3J37_20230</name>
</gene>
<dbReference type="Gene3D" id="3.30.565.10">
    <property type="entry name" value="Histidine kinase-like ATPase, C-terminal domain"/>
    <property type="match status" value="1"/>
</dbReference>
<dbReference type="Pfam" id="PF00072">
    <property type="entry name" value="Response_reg"/>
    <property type="match status" value="1"/>
</dbReference>
<dbReference type="SMART" id="SM00388">
    <property type="entry name" value="HisKA"/>
    <property type="match status" value="1"/>
</dbReference>
<dbReference type="SUPFAM" id="SSF47384">
    <property type="entry name" value="Homodimeric domain of signal transducing histidine kinase"/>
    <property type="match status" value="1"/>
</dbReference>
<dbReference type="InterPro" id="IPR003661">
    <property type="entry name" value="HisK_dim/P_dom"/>
</dbReference>
<proteinExistence type="predicted"/>
<feature type="transmembrane region" description="Helical" evidence="7">
    <location>
        <begin position="351"/>
        <end position="371"/>
    </location>
</feature>
<dbReference type="Proteomes" id="UP001515780">
    <property type="component" value="Unassembled WGS sequence"/>
</dbReference>
<accession>A0ABX0RTT5</accession>
<dbReference type="InterPro" id="IPR011006">
    <property type="entry name" value="CheY-like_superfamily"/>
</dbReference>
<dbReference type="Pfam" id="PF02518">
    <property type="entry name" value="HATPase_c"/>
    <property type="match status" value="1"/>
</dbReference>
<dbReference type="SMART" id="SM00448">
    <property type="entry name" value="REC"/>
    <property type="match status" value="1"/>
</dbReference>
<dbReference type="Pfam" id="PF00512">
    <property type="entry name" value="HisKA"/>
    <property type="match status" value="1"/>
</dbReference>
<feature type="domain" description="Response regulatory" evidence="9">
    <location>
        <begin position="651"/>
        <end position="772"/>
    </location>
</feature>
<keyword evidence="7" id="KW-1133">Transmembrane helix</keyword>
<evidence type="ECO:0000256" key="7">
    <source>
        <dbReference type="SAM" id="Phobius"/>
    </source>
</evidence>
<organism evidence="10 11">
    <name type="scientific">Candidatus Pantoea communis</name>
    <dbReference type="NCBI Taxonomy" id="2608354"/>
    <lineage>
        <taxon>Bacteria</taxon>
        <taxon>Pseudomonadati</taxon>
        <taxon>Pseudomonadota</taxon>
        <taxon>Gammaproteobacteria</taxon>
        <taxon>Enterobacterales</taxon>
        <taxon>Erwiniaceae</taxon>
        <taxon>Pantoea</taxon>
    </lineage>
</organism>
<protein>
    <recommendedName>
        <fullName evidence="2">histidine kinase</fullName>
        <ecNumber evidence="2">2.7.13.3</ecNumber>
    </recommendedName>
</protein>
<dbReference type="EC" id="2.7.13.3" evidence="2"/>
<dbReference type="Gene3D" id="1.10.287.130">
    <property type="match status" value="1"/>
</dbReference>
<sequence length="777" mass="86187">MDYYHAVQRLATGESGAIAINRTTAHYLARDLKLDNVWLTPDATLGALNFSFGVNSRAPQLLTAIDQVLDALPLVSRLRISHDWGLNHDTAEASRVLALSPEEITWLTENQPVKVVLDSRLEPYSFMNAQDKPDGLSINLLRFISDRFGIAFDYHVINSDQEKAAFLARYPQALVSQAFSVPGEDEATAPRLQTGTPWLVTPPVLLMNRQHERPLSLQDLSDEKIAIVRQNPLIPWLQTWYPTLQLVEVENLQTALHLLKQQQVRAVVASQFAAQYHLKRTGIGSLYQALALPVKPLNISFAAKRENPLALSVTNKALQQITPNTLTHLAASWRDTLPAPEQSHYDAETSWTLFIIIITALLIAGCLFLWVTRLRNSLKTVARHLQSKEALIEQLELATAENQQVLHSRNQFMKSMGHEVRTPLNAMMGLLELELGRLQQQKLHNENVQTAYESACILLSRVGDVFDIFRAEARDSNNHSRVVNIPSLLHSTVALFRQQAEDKGLQINVTDALPAPMFEFDPLFIIRIVSSLLRNAIQHTGQGEIAVAIYPLETLPDGCHHLVIEVSDQGNGFDAATALMNSAEVTEEADERDWALTGFSLAACQRMAHAAGAEITAEVVAGKGSAVSLHLSAHPAKLAPITLPGEQKRSKVLIVEDYPPARLMLSQQLQNNHHEVLVASNGKEGLALWQKHQAQIDVIITDCTMPEMDGFTMTRHIRQQEANERLGPVPILGLTAMSGFDATKTCLSSGMNTCLTKPLSPEELAQWVERHLHLPPA</sequence>
<reference evidence="10 11" key="1">
    <citation type="journal article" date="2019" name="bioRxiv">
        <title>Bacteria contribute to plant secondary compound degradation in a generalist herbivore system.</title>
        <authorList>
            <person name="Francoeur C.B."/>
            <person name="Khadempour L."/>
            <person name="Moreira-Soto R.D."/>
            <person name="Gotting K."/>
            <person name="Book A.J."/>
            <person name="Pinto-Tomas A.A."/>
            <person name="Keefover-Ring K."/>
            <person name="Currie C.R."/>
        </authorList>
    </citation>
    <scope>NUCLEOTIDE SEQUENCE [LARGE SCALE GENOMIC DNA]</scope>
    <source>
        <strain evidence="10">Al-1710</strain>
    </source>
</reference>
<dbReference type="SUPFAM" id="SSF55874">
    <property type="entry name" value="ATPase domain of HSP90 chaperone/DNA topoisomerase II/histidine kinase"/>
    <property type="match status" value="1"/>
</dbReference>
<evidence type="ECO:0000313" key="10">
    <source>
        <dbReference type="EMBL" id="NIG21008.1"/>
    </source>
</evidence>
<evidence type="ECO:0000313" key="11">
    <source>
        <dbReference type="Proteomes" id="UP001515780"/>
    </source>
</evidence>
<feature type="modified residue" description="4-aspartylphosphate" evidence="6">
    <location>
        <position position="702"/>
    </location>
</feature>
<keyword evidence="7" id="KW-0812">Transmembrane</keyword>
<name>A0ABX0RTT5_9GAMM</name>
<keyword evidence="5" id="KW-0418">Kinase</keyword>
<dbReference type="InterPro" id="IPR005467">
    <property type="entry name" value="His_kinase_dom"/>
</dbReference>
<keyword evidence="4" id="KW-0808">Transferase</keyword>
<evidence type="ECO:0000256" key="2">
    <source>
        <dbReference type="ARBA" id="ARBA00012438"/>
    </source>
</evidence>
<dbReference type="Gene3D" id="3.40.50.2300">
    <property type="match status" value="1"/>
</dbReference>
<evidence type="ECO:0000259" key="8">
    <source>
        <dbReference type="PROSITE" id="PS50109"/>
    </source>
</evidence>
<dbReference type="SMART" id="SM00062">
    <property type="entry name" value="PBPb"/>
    <property type="match status" value="1"/>
</dbReference>
<evidence type="ECO:0000256" key="4">
    <source>
        <dbReference type="ARBA" id="ARBA00022679"/>
    </source>
</evidence>
<dbReference type="InterPro" id="IPR036890">
    <property type="entry name" value="HATPase_C_sf"/>
</dbReference>
<dbReference type="PROSITE" id="PS50109">
    <property type="entry name" value="HIS_KIN"/>
    <property type="match status" value="1"/>
</dbReference>